<evidence type="ECO:0000256" key="16">
    <source>
        <dbReference type="HAMAP-Rule" id="MF_03181"/>
    </source>
</evidence>
<dbReference type="InterPro" id="IPR041332">
    <property type="entry name" value="Pan3_CK"/>
</dbReference>
<dbReference type="GO" id="GO:0005524">
    <property type="term" value="F:ATP binding"/>
    <property type="evidence" value="ECO:0007669"/>
    <property type="project" value="UniProtKB-UniRule"/>
</dbReference>
<dbReference type="GO" id="GO:0031251">
    <property type="term" value="C:PAN complex"/>
    <property type="evidence" value="ECO:0007669"/>
    <property type="project" value="UniProtKB-UniRule"/>
</dbReference>
<evidence type="ECO:0000256" key="12">
    <source>
        <dbReference type="ARBA" id="ARBA00058968"/>
    </source>
</evidence>
<dbReference type="AlphaFoldDB" id="S4RBN5"/>
<evidence type="ECO:0000256" key="14">
    <source>
        <dbReference type="ARBA" id="ARBA00062386"/>
    </source>
</evidence>
<dbReference type="HOGENOM" id="CLU_016423_3_0_1"/>
<feature type="binding site" evidence="16">
    <location>
        <begin position="446"/>
        <end position="453"/>
    </location>
    <ligand>
        <name>ATP</name>
        <dbReference type="ChEBI" id="CHEBI:30616"/>
    </ligand>
</feature>
<reference evidence="22" key="1">
    <citation type="submission" date="2025-08" db="UniProtKB">
        <authorList>
            <consortium name="Ensembl"/>
        </authorList>
    </citation>
    <scope>IDENTIFICATION</scope>
</reference>
<evidence type="ECO:0000256" key="11">
    <source>
        <dbReference type="ARBA" id="ARBA00056692"/>
    </source>
</evidence>
<feature type="zinc finger region" description="C3H1-type" evidence="17">
    <location>
        <begin position="1"/>
        <end position="25"/>
    </location>
</feature>
<feature type="coiled-coil region" evidence="16">
    <location>
        <begin position="626"/>
        <end position="664"/>
    </location>
</feature>
<dbReference type="FunFam" id="1.20.5.5160:FF:000001">
    <property type="entry name" value="PAN2-PAN3 deadenylation complex subunit PAN3"/>
    <property type="match status" value="1"/>
</dbReference>
<evidence type="ECO:0000256" key="19">
    <source>
        <dbReference type="SAM" id="Phobius"/>
    </source>
</evidence>
<comment type="function">
    <text evidence="16">Regulatory subunit of the poly(A)-nuclease (PAN) deadenylation complex, one of two cytoplasmic mRNA deadenylases involved in general and miRNA-mediated mRNA turnover. PAN specifically shortens poly(A) tails of RNA and the activity is stimulated by poly(A)-binding protein (PABP). PAN deadenylation is followed by rapid degradation of the shortened mRNA tails by the CCR4-NOT complex. Deadenylated mRNAs are then degraded by two alternative mechanisms, namely exosome-mediated 3'-5' exonucleolytic degradation, or deadenlyation-dependent mRNA decaping and subsequent 5'-3' exonucleolytic degradation by XRN1. PAN3 acts as a positive regulator for PAN activity, recruiting the catalytic subunit PAN2 to mRNA via its interaction with RNA and PABP, and to miRNA targets via its interaction with GW182 family proteins.</text>
</comment>
<dbReference type="GO" id="GO:0010606">
    <property type="term" value="P:positive regulation of cytoplasmic mRNA processing body assembly"/>
    <property type="evidence" value="ECO:0007669"/>
    <property type="project" value="UniProtKB-UniRule"/>
</dbReference>
<keyword evidence="10 16" id="KW-0175">Coiled coil</keyword>
<comment type="subunit">
    <text evidence="14">Interacts with PAN2. Interacts (via N-terminus) with PABPC1 at lower efficiency than isoform 3.</text>
</comment>
<feature type="region of interest" description="Disordered" evidence="18">
    <location>
        <begin position="211"/>
        <end position="257"/>
    </location>
</feature>
<protein>
    <recommendedName>
        <fullName evidence="16">PAN2-PAN3 deadenylation complex subunit PAN3</fullName>
    </recommendedName>
    <alternativeName>
        <fullName evidence="16">PAB1P-dependent poly(A)-specific ribonuclease</fullName>
    </alternativeName>
    <alternativeName>
        <fullName evidence="16">Poly(A)-nuclease deadenylation complex subunit 3</fullName>
        <shortName evidence="16">PAN deadenylation complex subunit 3</shortName>
    </alternativeName>
</protein>
<evidence type="ECO:0000256" key="2">
    <source>
        <dbReference type="ARBA" id="ARBA00004201"/>
    </source>
</evidence>
<keyword evidence="5 17" id="KW-0479">Metal-binding</keyword>
<dbReference type="Gene3D" id="1.20.5.5160">
    <property type="match status" value="1"/>
</dbReference>
<gene>
    <name evidence="16" type="primary">PAN3</name>
</gene>
<dbReference type="PANTHER" id="PTHR12272">
    <property type="entry name" value="DEADENYLATION COMPLEX SUBUNIT PAN3"/>
    <property type="match status" value="1"/>
</dbReference>
<keyword evidence="4 16" id="KW-0507">mRNA processing</keyword>
<dbReference type="GO" id="GO:0006397">
    <property type="term" value="P:mRNA processing"/>
    <property type="evidence" value="ECO:0007669"/>
    <property type="project" value="UniProtKB-KW"/>
</dbReference>
<reference evidence="22" key="2">
    <citation type="submission" date="2025-09" db="UniProtKB">
        <authorList>
            <consortium name="Ensembl"/>
        </authorList>
    </citation>
    <scope>IDENTIFICATION</scope>
</reference>
<accession>S4RBN5</accession>
<evidence type="ECO:0000256" key="3">
    <source>
        <dbReference type="ARBA" id="ARBA00022490"/>
    </source>
</evidence>
<feature type="compositionally biased region" description="Low complexity" evidence="18">
    <location>
        <begin position="211"/>
        <end position="228"/>
    </location>
</feature>
<dbReference type="InterPro" id="IPR011009">
    <property type="entry name" value="Kinase-like_dom_sf"/>
</dbReference>
<evidence type="ECO:0000259" key="20">
    <source>
        <dbReference type="PROSITE" id="PS50011"/>
    </source>
</evidence>
<evidence type="ECO:0000256" key="9">
    <source>
        <dbReference type="ARBA" id="ARBA00022840"/>
    </source>
</evidence>
<keyword evidence="19" id="KW-0472">Membrane</keyword>
<comment type="subunit">
    <text evidence="16">Homodimer. Forms a heterotrimer with a catalytic subunit PAN2 to form the poly(A)-nuclease (PAN) deadenylation complex. Interacts (via PAM-2 motif) with poly(A)-binding protein PABPC1 (via PABC domain), conferring substrate specificity of the enzyme complex. Interacts with the GW182 family proteins TNRC6A, TNRC6B and TNRC6C.</text>
</comment>
<feature type="transmembrane region" description="Helical" evidence="19">
    <location>
        <begin position="59"/>
        <end position="79"/>
    </location>
</feature>
<evidence type="ECO:0000313" key="22">
    <source>
        <dbReference type="Ensembl" id="ENSPMAP00000002616.1"/>
    </source>
</evidence>
<dbReference type="GO" id="GO:0000289">
    <property type="term" value="P:nuclear-transcribed mRNA poly(A) tail shortening"/>
    <property type="evidence" value="ECO:0007669"/>
    <property type="project" value="UniProtKB-UniRule"/>
</dbReference>
<dbReference type="GO" id="GO:0008270">
    <property type="term" value="F:zinc ion binding"/>
    <property type="evidence" value="ECO:0007669"/>
    <property type="project" value="UniProtKB-KW"/>
</dbReference>
<dbReference type="STRING" id="7757.ENSPMAP00000002616"/>
<evidence type="ECO:0000256" key="18">
    <source>
        <dbReference type="SAM" id="MobiDB-lite"/>
    </source>
</evidence>
<comment type="domain">
    <text evidence="16">The pseudokinase domain, the coiled-coil (CC), and C-terminal knob domain (CK) form a structural unit (PKC) that forms an extensive high-affinity interaction surface for PAN2.</text>
</comment>
<evidence type="ECO:0000256" key="8">
    <source>
        <dbReference type="ARBA" id="ARBA00022833"/>
    </source>
</evidence>
<dbReference type="Gene3D" id="1.10.510.10">
    <property type="entry name" value="Transferase(Phosphotransferase) domain 1"/>
    <property type="match status" value="1"/>
</dbReference>
<dbReference type="GO" id="GO:0008143">
    <property type="term" value="F:poly(A) binding"/>
    <property type="evidence" value="ECO:0007669"/>
    <property type="project" value="TreeGrafter"/>
</dbReference>
<dbReference type="Pfam" id="PF00642">
    <property type="entry name" value="zf-CCCH"/>
    <property type="match status" value="1"/>
</dbReference>
<evidence type="ECO:0000259" key="21">
    <source>
        <dbReference type="PROSITE" id="PS50103"/>
    </source>
</evidence>
<comment type="similarity">
    <text evidence="16">Belongs to the protein kinase superfamily. PAN3 family.</text>
</comment>
<dbReference type="PROSITE" id="PS50103">
    <property type="entry name" value="ZF_C3H1"/>
    <property type="match status" value="1"/>
</dbReference>
<keyword evidence="6 16" id="KW-0547">Nucleotide-binding</keyword>
<feature type="transmembrane region" description="Helical" evidence="19">
    <location>
        <begin position="33"/>
        <end position="52"/>
    </location>
</feature>
<dbReference type="FunFam" id="1.10.287.3700:FF:000001">
    <property type="entry name" value="PAN2-PAN3 deadenylation complex subunit PAN3"/>
    <property type="match status" value="1"/>
</dbReference>
<dbReference type="PROSITE" id="PS50011">
    <property type="entry name" value="PROTEIN_KINASE_DOM"/>
    <property type="match status" value="1"/>
</dbReference>
<dbReference type="GeneTree" id="ENSGT00390000001504"/>
<dbReference type="OMA" id="ASHVINM"/>
<dbReference type="GO" id="GO:0004672">
    <property type="term" value="F:protein kinase activity"/>
    <property type="evidence" value="ECO:0007669"/>
    <property type="project" value="InterPro"/>
</dbReference>
<dbReference type="InterPro" id="IPR000571">
    <property type="entry name" value="Znf_CCCH"/>
</dbReference>
<dbReference type="Ensembl" id="ENSPMAT00000002628.1">
    <property type="protein sequence ID" value="ENSPMAP00000002616.1"/>
    <property type="gene ID" value="ENSPMAG00000002383.1"/>
</dbReference>
<feature type="region of interest" description="Disordered" evidence="18">
    <location>
        <begin position="117"/>
        <end position="136"/>
    </location>
</feature>
<evidence type="ECO:0000256" key="6">
    <source>
        <dbReference type="ARBA" id="ARBA00022741"/>
    </source>
</evidence>
<dbReference type="InterPro" id="IPR000719">
    <property type="entry name" value="Prot_kinase_dom"/>
</dbReference>
<sequence length="762" mass="82555">KPCRYYAKDRTCFYGDDCQFVHDDPDAGKPAEAAAVVVAAAAAATAAAPIAIIKIGSKFRSIVGLAVCVLVPLLEGGGVPDGNLPNSFFSSSFIGVNGFGGGGSGDAKFPVMAQRMTNSSSSPSLTGDGAKLYSPSGDSINSPNSSLFSDFSNLNLSAQRRKTPNPTASEFIPKAGLGASPRMSSGVAQSPIAGPFSPAITLTHAMTSPSSLAPGLSLSAGSSPLHSPKVTPHTSPAARRRSHTPNHAAAPVPSTQSSAVADPLAQAALVQKETVGGTTYFFTDPGLGQHPGMVFPSYHVYPSPSAQVAYMQPKANAPSFFMMDELRQDLINRHLLTMAQIDQAENPDIPAEVDNYHSLFPLEPPQTNPMQKSGTFGYTTTCYKAVSSKDGMAYCLRRIHGYRLTNTKCMILIDMWKKQQHSNIVALREVFTTKAFGEHSLVFAHDFHAGAETLMSKHFSDPNADAFFNKRKWGQVNGPLPRQHAGLLPESLIWAYVVQLSSALRTVHSAGLACRVMHPSKILVGGKTRLRVNCVGIFDVLTFDGTQASPLALIPQYQQEDLTTLGKIVLSLSCNSMVGVQRDNISKAMELVTHNYSTDLKNLIIYLLSNQTRLRSVNDIMPMIGARFYTQLDAAQMRSDIIEEELAKEVQNGRLFRLLCKLGTINERPEFQKDTTWSETGDRYLLKLFRDHLFHQVSEIGAPWVDIAHIVQCVNKLDAGTPEKLSLVSRDEKSVLVVTYADLKRCFDNAFSELLAASNGQL</sequence>
<keyword evidence="7 17" id="KW-0863">Zinc-finger</keyword>
<comment type="subcellular location">
    <subcellularLocation>
        <location evidence="2 16">Cytoplasm</location>
        <location evidence="2 16">P-body</location>
    </subcellularLocation>
    <subcellularLocation>
        <location evidence="1">Nucleus</location>
    </subcellularLocation>
</comment>
<dbReference type="Pfam" id="PF18101">
    <property type="entry name" value="Pan3_CK"/>
    <property type="match status" value="1"/>
</dbReference>
<dbReference type="SUPFAM" id="SSF56112">
    <property type="entry name" value="Protein kinase-like (PK-like)"/>
    <property type="match status" value="1"/>
</dbReference>
<dbReference type="Gene3D" id="1.10.287.3700">
    <property type="match status" value="1"/>
</dbReference>
<feature type="domain" description="Protein kinase" evidence="20">
    <location>
        <begin position="365"/>
        <end position="629"/>
    </location>
</feature>
<evidence type="ECO:0000256" key="5">
    <source>
        <dbReference type="ARBA" id="ARBA00022723"/>
    </source>
</evidence>
<keyword evidence="19" id="KW-0812">Transmembrane</keyword>
<comment type="function">
    <text evidence="13">Regulatory subunit of the poly(A)-nuclease (PAN) deadenylation complex, one of two cytoplasmic mRNA deadenylases involved in general and miRNA-mediated mRNA turnover. PAN specifically shortens poly(A) tails of RNA and the activity is stimulated by poly(A)-binding protein (PABP). PAN deadenylation is followed by rapid degradation of the shortened mRNA tails by the CCR4-NOT complex. Deadenylated mRNAs are then degraded by two alternative mechanisms, namely exosome-mediated 3'-5' exonucleolytic degradation, or deadenylation-dependent mRNA decapping and subsequent 5'-3' exonucleolytic degradation by XRN1. PAN3 acts as a regulator for PAN activity, recruiting the catalytic subunit PAN2 to mRNA via its interaction with RNA and PABP, and to miRNA targets via its interaction with GW182 family proteins.</text>
</comment>
<dbReference type="PANTHER" id="PTHR12272:SF11">
    <property type="entry name" value="PAN2-PAN3 DEADENYLATION COMPLEX SUBUNIT PAN3"/>
    <property type="match status" value="1"/>
</dbReference>
<name>S4RBN5_PETMA</name>
<comment type="function">
    <text evidence="11">Enhances PAN2 deadenylase activity and has an extensive effect on mRNA stability, generally enhancing mRNA decay across the transcriptome by multiple pathways, including the AU-rich element (ARE)-mediated pathway, microRNA-mediated pathway and the nonsense-mediated pathway (NMD). Its activity is required for efficient P-body formation. May be involved in regulating mRNAs of genes involved in cell cycle progression and cell proliferation.</text>
</comment>
<dbReference type="InterPro" id="IPR030844">
    <property type="entry name" value="PAN3"/>
</dbReference>
<keyword evidence="3 16" id="KW-0963">Cytoplasm</keyword>
<evidence type="ECO:0000256" key="4">
    <source>
        <dbReference type="ARBA" id="ARBA00022664"/>
    </source>
</evidence>
<evidence type="ECO:0000256" key="10">
    <source>
        <dbReference type="ARBA" id="ARBA00023054"/>
    </source>
</evidence>
<evidence type="ECO:0000256" key="15">
    <source>
        <dbReference type="ARBA" id="ARBA00064737"/>
    </source>
</evidence>
<keyword evidence="19" id="KW-1133">Transmembrane helix</keyword>
<evidence type="ECO:0000256" key="17">
    <source>
        <dbReference type="PROSITE-ProRule" id="PRU00723"/>
    </source>
</evidence>
<comment type="function">
    <text evidence="12">Decreases PAN2-mediated deadenylation, possibly by preventing progression into the second CCR4-NOT mediated stage of biphasic deadenylation. Has a significant effect on mRNA stability, generally stabilizing a subset of the transcriptome. Stabilizes mRNAs degraded by the AU-rich element (ARE)-mediated mRNA decay pathway but promotes degradation of mRNAs by the microRNA-mediated pathway. Its activity influences mRNP remodeling, specifically reducing formation of a subset of P-bodies containing GW220, an isoform of TNRC6A.</text>
</comment>
<feature type="binding site" evidence="16">
    <location>
        <position position="397"/>
    </location>
    <ligand>
        <name>ATP</name>
        <dbReference type="ChEBI" id="CHEBI:30616"/>
    </ligand>
</feature>
<comment type="subunit">
    <text evidence="15">Interacts with PAN2. Interacts (via N-terminus) with PABPC1 at higher efficiency than isoform 1.</text>
</comment>
<feature type="binding site" evidence="16">
    <location>
        <begin position="520"/>
        <end position="521"/>
    </location>
    <ligand>
        <name>ATP</name>
        <dbReference type="ChEBI" id="CHEBI:30616"/>
    </ligand>
</feature>
<proteinExistence type="inferred from homology"/>
<dbReference type="HAMAP" id="MF_03181">
    <property type="entry name" value="PAN3"/>
    <property type="match status" value="1"/>
</dbReference>
<evidence type="ECO:0000256" key="13">
    <source>
        <dbReference type="ARBA" id="ARBA00059771"/>
    </source>
</evidence>
<comment type="domain">
    <text evidence="16">Contains a pseudokinase domain. The protein kinase domain is predicted to be catalytically inactive because some of the residues important for catalytic activity are substituted and it lacks the equivalent of the binding site for a peptide substrate. However, it has retained an ATP-binding site and ATP-binding is required for mRNA degradation, stimulating the activity of the PAN2 nuclease in vitro. The nucleotide-binding site is juxtaposed to the RNase active site of PAN2 in the complex and may actually bind nucleosides of a poly(A) RNA rather than ATP, feeding the poly(A)-tail to the active site of the deadenylase and thus increasing the efficiency with which this distributive enzyme degrades oligo(A) RNAs.</text>
</comment>
<dbReference type="SUPFAM" id="SSF90229">
    <property type="entry name" value="CCCH zinc finger"/>
    <property type="match status" value="1"/>
</dbReference>
<dbReference type="GO" id="GO:0000932">
    <property type="term" value="C:P-body"/>
    <property type="evidence" value="ECO:0007669"/>
    <property type="project" value="UniProtKB-SubCell"/>
</dbReference>
<feature type="domain" description="C3H1-type" evidence="21">
    <location>
        <begin position="1"/>
        <end position="25"/>
    </location>
</feature>
<comment type="domain">
    <text evidence="16">The N-terminal zinc finger binds to poly(A) RNA.</text>
</comment>
<keyword evidence="8 17" id="KW-0862">Zinc</keyword>
<dbReference type="FunFam" id="1.10.510.10:FF:000168">
    <property type="entry name" value="PAN2-PAN3 deadenylation complex subunit PAN3"/>
    <property type="match status" value="1"/>
</dbReference>
<dbReference type="GO" id="GO:0005634">
    <property type="term" value="C:nucleus"/>
    <property type="evidence" value="ECO:0007669"/>
    <property type="project" value="UniProtKB-SubCell"/>
</dbReference>
<evidence type="ECO:0000256" key="7">
    <source>
        <dbReference type="ARBA" id="ARBA00022771"/>
    </source>
</evidence>
<organism evidence="22">
    <name type="scientific">Petromyzon marinus</name>
    <name type="common">Sea lamprey</name>
    <dbReference type="NCBI Taxonomy" id="7757"/>
    <lineage>
        <taxon>Eukaryota</taxon>
        <taxon>Metazoa</taxon>
        <taxon>Chordata</taxon>
        <taxon>Craniata</taxon>
        <taxon>Vertebrata</taxon>
        <taxon>Cyclostomata</taxon>
        <taxon>Hyperoartia</taxon>
        <taxon>Petromyzontiformes</taxon>
        <taxon>Petromyzontidae</taxon>
        <taxon>Petromyzon</taxon>
    </lineage>
</organism>
<dbReference type="InterPro" id="IPR036855">
    <property type="entry name" value="Znf_CCCH_sf"/>
</dbReference>
<comment type="caution">
    <text evidence="16">Lacks conserved residue(s) required for the propagation of feature annotation.</text>
</comment>
<feature type="region of interest" description="Knob domain" evidence="16">
    <location>
        <begin position="665"/>
        <end position="762"/>
    </location>
</feature>
<keyword evidence="9 16" id="KW-0067">ATP-binding</keyword>
<evidence type="ECO:0000256" key="1">
    <source>
        <dbReference type="ARBA" id="ARBA00004123"/>
    </source>
</evidence>